<proteinExistence type="predicted"/>
<evidence type="ECO:0000313" key="1">
    <source>
        <dbReference type="EMBL" id="KAK8887276.1"/>
    </source>
</evidence>
<keyword evidence="2" id="KW-1185">Reference proteome</keyword>
<organism evidence="1 2">
    <name type="scientific">Tritrichomonas musculus</name>
    <dbReference type="NCBI Taxonomy" id="1915356"/>
    <lineage>
        <taxon>Eukaryota</taxon>
        <taxon>Metamonada</taxon>
        <taxon>Parabasalia</taxon>
        <taxon>Tritrichomonadida</taxon>
        <taxon>Tritrichomonadidae</taxon>
        <taxon>Tritrichomonas</taxon>
    </lineage>
</organism>
<evidence type="ECO:0008006" key="3">
    <source>
        <dbReference type="Google" id="ProtNLM"/>
    </source>
</evidence>
<sequence length="787" mass="91227">MAFIPKKIFKPLQYTFPRNDEYENENFEFSKYQKHFKHMKDSKDSDQDFSQYYLAKICPDIAFHNLLEEMENEDSIGAFISYFINLLPDIVGISPSNILESIFSLKIIQQSKTYLSTIKLSLLCCRLSSECSFAVLIILLREAYQNIKDSRSHVVASFLQKILIAFSRLSDKSSGTSQIKDNEDSISFIPAFFEEFNKFLSQIFQYHVHVLSLRTISYMMQEFVDELDIMAPSPQYFNQYPQRCSIKSSITISLILGQVFNALSDLNEVAKKRICKLFVLAPMQVRDSIIYLLEKRQNRNSNDLVIVGFISYNNPTFLPKTKEDAMNDSGYLNNKIYRFTTHFTEIMNDTQSILEIPQFLHFVESNSVENEIDPLGIIALTTKITTIFPILLGKLEYDKFLLLSHSLSSLSRIIMNLFGNSSYSKIPILYYLDILLISPFATMPEYLTYPVEIIENHIKAIDSIILEDYEEWFQFIFDQQQQAQQQPQQQQPQQMPMFANLHVLSLIIHEKNELTSTFQMIQEKVQVIIRQSTILLQTLSFKALREIPEIWIDIVSFFTLFNLDDATKFAYITLRLLFNCLLSFHKSMNEEGSCYILQLLEGLIICPIYHFTICAYESMISSLTACCCQDNENNTNNSPHELFQSIHLLAKIFEKNGTNYEISAIFGLPTYPIILKIAKICVSCLKSNQYVEVSEISAKLLARIIENKYCRAIVQNVIKDVPDNYDFDEIEENTNSTVLELQSRIDEIVPNRIKKIQLGFQMWKQNFDNGTPIDVLVRFAHKAIFNQ</sequence>
<name>A0ABR2K831_9EUKA</name>
<dbReference type="Proteomes" id="UP001470230">
    <property type="component" value="Unassembled WGS sequence"/>
</dbReference>
<accession>A0ABR2K831</accession>
<dbReference type="EMBL" id="JAPFFF010000006">
    <property type="protein sequence ID" value="KAK8887276.1"/>
    <property type="molecule type" value="Genomic_DNA"/>
</dbReference>
<evidence type="ECO:0000313" key="2">
    <source>
        <dbReference type="Proteomes" id="UP001470230"/>
    </source>
</evidence>
<reference evidence="1 2" key="1">
    <citation type="submission" date="2024-04" db="EMBL/GenBank/DDBJ databases">
        <title>Tritrichomonas musculus Genome.</title>
        <authorList>
            <person name="Alves-Ferreira E."/>
            <person name="Grigg M."/>
            <person name="Lorenzi H."/>
            <person name="Galac M."/>
        </authorList>
    </citation>
    <scope>NUCLEOTIDE SEQUENCE [LARGE SCALE GENOMIC DNA]</scope>
    <source>
        <strain evidence="1 2">EAF2021</strain>
    </source>
</reference>
<comment type="caution">
    <text evidence="1">The sequence shown here is derived from an EMBL/GenBank/DDBJ whole genome shotgun (WGS) entry which is preliminary data.</text>
</comment>
<gene>
    <name evidence="1" type="ORF">M9Y10_038314</name>
</gene>
<protein>
    <recommendedName>
        <fullName evidence="3">FPL domain-containing protein</fullName>
    </recommendedName>
</protein>